<organism evidence="2 3">
    <name type="scientific">Kingella pumchi</name>
    <dbReference type="NCBI Taxonomy" id="2779506"/>
    <lineage>
        <taxon>Bacteria</taxon>
        <taxon>Pseudomonadati</taxon>
        <taxon>Pseudomonadota</taxon>
        <taxon>Betaproteobacteria</taxon>
        <taxon>Neisseriales</taxon>
        <taxon>Neisseriaceae</taxon>
        <taxon>Kingella</taxon>
    </lineage>
</organism>
<dbReference type="RefSeq" id="WP_238745313.1">
    <property type="nucleotide sequence ID" value="NZ_JAKOOW010000006.1"/>
</dbReference>
<dbReference type="EMBL" id="JAKOOW010000006">
    <property type="protein sequence ID" value="MCG6503208.1"/>
    <property type="molecule type" value="Genomic_DNA"/>
</dbReference>
<keyword evidence="1" id="KW-0732">Signal</keyword>
<dbReference type="Proteomes" id="UP001298424">
    <property type="component" value="Unassembled WGS sequence"/>
</dbReference>
<proteinExistence type="predicted"/>
<reference evidence="2 3" key="1">
    <citation type="submission" date="2022-02" db="EMBL/GenBank/DDBJ databases">
        <title>Genome sequence data of Kingella unionensis sp. nov. strain CICC 24913 (CCUG 75125).</title>
        <authorList>
            <person name="Xiao M."/>
        </authorList>
    </citation>
    <scope>NUCLEOTIDE SEQUENCE [LARGE SCALE GENOMIC DNA]</scope>
    <source>
        <strain evidence="2 3">CICC 24913</strain>
    </source>
</reference>
<sequence length="175" mass="19175">MQKTILLSAALALMTAAAPSLAAGKSSPVLPILERYHVQKGGACGLTVEKTFQYGGATYVLYSSAGYFAYQSKPSHKHCDGGTGTFTYSLAEIRNRRVVHDDLFPSNINTRFLDAKSVRLNGSVLTFKNNEFGKDPQTGEADANCCAADIYLNQFDLKTRRVIKHEFIGRDKSDN</sequence>
<protein>
    <submittedName>
        <fullName evidence="2">Uncharacterized protein</fullName>
    </submittedName>
</protein>
<gene>
    <name evidence="2" type="ORF">MB824_01655</name>
</gene>
<accession>A0ABS9NLL8</accession>
<evidence type="ECO:0000313" key="3">
    <source>
        <dbReference type="Proteomes" id="UP001298424"/>
    </source>
</evidence>
<feature type="chain" id="PRO_5045130136" evidence="1">
    <location>
        <begin position="23"/>
        <end position="175"/>
    </location>
</feature>
<keyword evidence="3" id="KW-1185">Reference proteome</keyword>
<name>A0ABS9NLL8_9NEIS</name>
<evidence type="ECO:0000256" key="1">
    <source>
        <dbReference type="SAM" id="SignalP"/>
    </source>
</evidence>
<evidence type="ECO:0000313" key="2">
    <source>
        <dbReference type="EMBL" id="MCG6503208.1"/>
    </source>
</evidence>
<comment type="caution">
    <text evidence="2">The sequence shown here is derived from an EMBL/GenBank/DDBJ whole genome shotgun (WGS) entry which is preliminary data.</text>
</comment>
<feature type="signal peptide" evidence="1">
    <location>
        <begin position="1"/>
        <end position="22"/>
    </location>
</feature>